<reference evidence="1" key="1">
    <citation type="submission" date="2020-07" db="EMBL/GenBank/DDBJ databases">
        <authorList>
            <person name="Nazaruddin N."/>
        </authorList>
    </citation>
    <scope>NUCLEOTIDE SEQUENCE</scope>
</reference>
<proteinExistence type="predicted"/>
<dbReference type="Proteomes" id="UP000752696">
    <property type="component" value="Unassembled WGS sequence"/>
</dbReference>
<keyword evidence="2" id="KW-1185">Reference proteome</keyword>
<protein>
    <submittedName>
        <fullName evidence="1">Uncharacterized protein</fullName>
    </submittedName>
</protein>
<dbReference type="EMBL" id="CAJDYZ010005451">
    <property type="protein sequence ID" value="CAD1472501.1"/>
    <property type="molecule type" value="Genomic_DNA"/>
</dbReference>
<evidence type="ECO:0000313" key="1">
    <source>
        <dbReference type="EMBL" id="CAD1472501.1"/>
    </source>
</evidence>
<dbReference type="AlphaFoldDB" id="A0A6V7GZT3"/>
<accession>A0A6V7GZT3</accession>
<sequence length="37" mass="4120">MAQKIHPLVTRGLVTQTRTTSGEKNRCQGFDCTTLRA</sequence>
<evidence type="ECO:0000313" key="2">
    <source>
        <dbReference type="Proteomes" id="UP000752696"/>
    </source>
</evidence>
<organism evidence="1 2">
    <name type="scientific">Heterotrigona itama</name>
    <dbReference type="NCBI Taxonomy" id="395501"/>
    <lineage>
        <taxon>Eukaryota</taxon>
        <taxon>Metazoa</taxon>
        <taxon>Ecdysozoa</taxon>
        <taxon>Arthropoda</taxon>
        <taxon>Hexapoda</taxon>
        <taxon>Insecta</taxon>
        <taxon>Pterygota</taxon>
        <taxon>Neoptera</taxon>
        <taxon>Endopterygota</taxon>
        <taxon>Hymenoptera</taxon>
        <taxon>Apocrita</taxon>
        <taxon>Aculeata</taxon>
        <taxon>Apoidea</taxon>
        <taxon>Anthophila</taxon>
        <taxon>Apidae</taxon>
        <taxon>Heterotrigona</taxon>
    </lineage>
</organism>
<name>A0A6V7GZT3_9HYME</name>
<gene>
    <name evidence="1" type="ORF">MHI_LOCUS302057</name>
</gene>
<comment type="caution">
    <text evidence="1">The sequence shown here is derived from an EMBL/GenBank/DDBJ whole genome shotgun (WGS) entry which is preliminary data.</text>
</comment>